<evidence type="ECO:0000256" key="4">
    <source>
        <dbReference type="ARBA" id="ARBA00023239"/>
    </source>
</evidence>
<reference evidence="7 8" key="1">
    <citation type="submission" date="2017-06" db="EMBL/GenBank/DDBJ databases">
        <title>Draft genome sequence of Fusobacterium nucleatum subsp. polymorphum KCOM 1260 (=ChDC F218).</title>
        <authorList>
            <person name="Kook J.-K."/>
            <person name="Park S.-N."/>
            <person name="Lim Y.K."/>
            <person name="Roh H."/>
        </authorList>
    </citation>
    <scope>NUCLEOTIDE SEQUENCE [LARGE SCALE GENOMIC DNA]</scope>
    <source>
        <strain evidence="8">KCOM 1260 (ChDC F218)</strain>
    </source>
</reference>
<dbReference type="EMBL" id="CP021934">
    <property type="protein sequence ID" value="ASC04272.1"/>
    <property type="molecule type" value="Genomic_DNA"/>
</dbReference>
<dbReference type="Proteomes" id="UP000196759">
    <property type="component" value="Chromosome"/>
</dbReference>
<dbReference type="SUPFAM" id="SSF48230">
    <property type="entry name" value="Chondroitin AC/alginate lyase"/>
    <property type="match status" value="1"/>
</dbReference>
<keyword evidence="8" id="KW-1185">Reference proteome</keyword>
<proteinExistence type="predicted"/>
<dbReference type="Gene3D" id="2.70.98.70">
    <property type="match status" value="1"/>
</dbReference>
<evidence type="ECO:0000259" key="6">
    <source>
        <dbReference type="Pfam" id="PF16889"/>
    </source>
</evidence>
<dbReference type="PANTHER" id="PTHR39210:SF1">
    <property type="entry name" value="HEPARIN-SULFATE LYASE"/>
    <property type="match status" value="1"/>
</dbReference>
<evidence type="ECO:0000313" key="8">
    <source>
        <dbReference type="Proteomes" id="UP000196759"/>
    </source>
</evidence>
<organism evidence="7 8">
    <name type="scientific">Fusobacterium nucleatum subsp. polymorphum</name>
    <name type="common">Fusobacterium polymorphum</name>
    <dbReference type="NCBI Taxonomy" id="76857"/>
    <lineage>
        <taxon>Bacteria</taxon>
        <taxon>Fusobacteriati</taxon>
        <taxon>Fusobacteriota</taxon>
        <taxon>Fusobacteriia</taxon>
        <taxon>Fusobacteriales</taxon>
        <taxon>Fusobacteriaceae</taxon>
        <taxon>Fusobacterium</taxon>
    </lineage>
</organism>
<keyword evidence="4" id="KW-0456">Lyase</keyword>
<accession>A0A1Z3CN15</accession>
<dbReference type="Gene3D" id="1.50.10.100">
    <property type="entry name" value="Chondroitin AC/alginate lyase"/>
    <property type="match status" value="1"/>
</dbReference>
<dbReference type="Pfam" id="PF16889">
    <property type="entry name" value="Hepar_II_III_N"/>
    <property type="match status" value="1"/>
</dbReference>
<feature type="domain" description="Heparin-sulfate lyase N-terminal" evidence="6">
    <location>
        <begin position="17"/>
        <end position="333"/>
    </location>
</feature>
<dbReference type="Pfam" id="PF07940">
    <property type="entry name" value="Hepar_II_III_C"/>
    <property type="match status" value="1"/>
</dbReference>
<evidence type="ECO:0000256" key="2">
    <source>
        <dbReference type="ARBA" id="ARBA00022729"/>
    </source>
</evidence>
<feature type="domain" description="Heparinase II/III-like C-terminal" evidence="5">
    <location>
        <begin position="383"/>
        <end position="598"/>
    </location>
</feature>
<gene>
    <name evidence="7" type="ORF">CBG50_12830</name>
</gene>
<dbReference type="PANTHER" id="PTHR39210">
    <property type="entry name" value="HEPARIN-SULFATE LYASE"/>
    <property type="match status" value="1"/>
</dbReference>
<protein>
    <submittedName>
        <fullName evidence="7">Heparinase</fullName>
    </submittedName>
</protein>
<evidence type="ECO:0000313" key="7">
    <source>
        <dbReference type="EMBL" id="ASC04272.1"/>
    </source>
</evidence>
<sequence length="606" mass="71569">MRKNIANKNINLSNFTTKINFFYSLKEKETFRNFYEKNIPLKLDIIKSANKIVEHKFDLLGSGEVELGENIEWNKDFKSGFIWENKFYKDIKIIDLENNADVKVPWELSRFQHLFTLGKAYWITSDLKYFEEAKKEILDWIEKNPIYYGVNWTCTMDVAIRAVNLIFFYFHFQDLIEKDKNFFKEFNENLYQHGEYIYLNLEKSLELANNHYLSNLVGLIFLGIYFKDLKYKKPNKWLNFSLKEMEKEMFIQNNQDGTNYETSTSYHRLVLELMFYPTLLLKLNGLSFSNEYEKRLEKMFVFLAKITKSNGKIPLIGDVDNGRLVILSNYYNWEVNDARNIISLGGEYFNNILLKEVGANEKEDKIWIFNSQKGYKERFFKESIVFENGGYYLLQNNEIYCLIRCGELSLRGQGGHSHNDQLSIELNINGEDFFIDTGTGVYTADKNIRNLFRSTRMHNTVSINGIEQNNFYEGKLFEMKEESFGECLKFSEKSFEGIHYGYINKIGSTHIREIILDRKTLNLIDLLDNNTGIINFNLEPKVEIIKLEQNNIILRKNNVILQISIDNDSSYKILDNIISEKYGKIEKTKKIEIYFKNKSKIKIEVN</sequence>
<evidence type="ECO:0000259" key="5">
    <source>
        <dbReference type="Pfam" id="PF07940"/>
    </source>
</evidence>
<keyword evidence="2" id="KW-0732">Signal</keyword>
<dbReference type="InterPro" id="IPR012480">
    <property type="entry name" value="Hepar_II_III_C"/>
</dbReference>
<evidence type="ECO:0000256" key="3">
    <source>
        <dbReference type="ARBA" id="ARBA00022764"/>
    </source>
</evidence>
<evidence type="ECO:0000256" key="1">
    <source>
        <dbReference type="ARBA" id="ARBA00004418"/>
    </source>
</evidence>
<dbReference type="GO" id="GO:0016829">
    <property type="term" value="F:lyase activity"/>
    <property type="evidence" value="ECO:0007669"/>
    <property type="project" value="UniProtKB-KW"/>
</dbReference>
<name>A0A1Z3CN15_FUSNP</name>
<dbReference type="GO" id="GO:0042597">
    <property type="term" value="C:periplasmic space"/>
    <property type="evidence" value="ECO:0007669"/>
    <property type="project" value="UniProtKB-SubCell"/>
</dbReference>
<dbReference type="InterPro" id="IPR031680">
    <property type="entry name" value="Hepar_II_III_N"/>
</dbReference>
<dbReference type="AlphaFoldDB" id="A0A1Z3CN15"/>
<dbReference type="InterPro" id="IPR008929">
    <property type="entry name" value="Chondroitin_lyas"/>
</dbReference>
<comment type="subcellular location">
    <subcellularLocation>
        <location evidence="1">Periplasm</location>
    </subcellularLocation>
</comment>
<keyword evidence="3" id="KW-0574">Periplasm</keyword>